<protein>
    <recommendedName>
        <fullName evidence="1">HTH cro/C1-type domain-containing protein</fullName>
    </recommendedName>
</protein>
<dbReference type="InterPro" id="IPR001387">
    <property type="entry name" value="Cro/C1-type_HTH"/>
</dbReference>
<keyword evidence="3" id="KW-1185">Reference proteome</keyword>
<dbReference type="SUPFAM" id="SSF47413">
    <property type="entry name" value="lambda repressor-like DNA-binding domains"/>
    <property type="match status" value="1"/>
</dbReference>
<dbReference type="Proteomes" id="UP000272560">
    <property type="component" value="Unassembled WGS sequence"/>
</dbReference>
<gene>
    <name evidence="2" type="ORF">D6T63_11365</name>
</gene>
<feature type="domain" description="HTH cro/C1-type" evidence="1">
    <location>
        <begin position="20"/>
        <end position="74"/>
    </location>
</feature>
<dbReference type="RefSeq" id="WP_120149150.1">
    <property type="nucleotide sequence ID" value="NZ_QZVT01000005.1"/>
</dbReference>
<dbReference type="Pfam" id="PF13443">
    <property type="entry name" value="HTH_26"/>
    <property type="match status" value="1"/>
</dbReference>
<organism evidence="2 3">
    <name type="scientific">Arthrobacter cheniae</name>
    <dbReference type="NCBI Taxonomy" id="1258888"/>
    <lineage>
        <taxon>Bacteria</taxon>
        <taxon>Bacillati</taxon>
        <taxon>Actinomycetota</taxon>
        <taxon>Actinomycetes</taxon>
        <taxon>Micrococcales</taxon>
        <taxon>Micrococcaceae</taxon>
        <taxon>Arthrobacter</taxon>
    </lineage>
</organism>
<dbReference type="GO" id="GO:0003677">
    <property type="term" value="F:DNA binding"/>
    <property type="evidence" value="ECO:0007669"/>
    <property type="project" value="InterPro"/>
</dbReference>
<sequence length="92" mass="10253">MARGENSDPTPMTRAAAAVIRAQMNVLQITQADRVRDTSMSQPMMSRLLKGYNVFDLAQLDEVCALLKIDPADVLVRARENATSRAPRHQEK</sequence>
<proteinExistence type="predicted"/>
<evidence type="ECO:0000259" key="1">
    <source>
        <dbReference type="PROSITE" id="PS50943"/>
    </source>
</evidence>
<evidence type="ECO:0000313" key="3">
    <source>
        <dbReference type="Proteomes" id="UP000272560"/>
    </source>
</evidence>
<reference evidence="2 3" key="1">
    <citation type="submission" date="2018-09" db="EMBL/GenBank/DDBJ databases">
        <title>Novel species of Arthrobacter.</title>
        <authorList>
            <person name="Liu Q."/>
            <person name="Xin Y.-H."/>
        </authorList>
    </citation>
    <scope>NUCLEOTIDE SEQUENCE [LARGE SCALE GENOMIC DNA]</scope>
    <source>
        <strain evidence="2 3">Hz2</strain>
    </source>
</reference>
<dbReference type="EMBL" id="QZVT01000005">
    <property type="protein sequence ID" value="RJT79205.1"/>
    <property type="molecule type" value="Genomic_DNA"/>
</dbReference>
<name>A0A3A5M286_9MICC</name>
<dbReference type="InterPro" id="IPR010982">
    <property type="entry name" value="Lambda_DNA-bd_dom_sf"/>
</dbReference>
<accession>A0A3A5M286</accession>
<dbReference type="OrthoDB" id="5073435at2"/>
<evidence type="ECO:0000313" key="2">
    <source>
        <dbReference type="EMBL" id="RJT79205.1"/>
    </source>
</evidence>
<dbReference type="AlphaFoldDB" id="A0A3A5M286"/>
<dbReference type="Gene3D" id="1.10.260.40">
    <property type="entry name" value="lambda repressor-like DNA-binding domains"/>
    <property type="match status" value="1"/>
</dbReference>
<comment type="caution">
    <text evidence="2">The sequence shown here is derived from an EMBL/GenBank/DDBJ whole genome shotgun (WGS) entry which is preliminary data.</text>
</comment>
<dbReference type="PROSITE" id="PS50943">
    <property type="entry name" value="HTH_CROC1"/>
    <property type="match status" value="1"/>
</dbReference>